<feature type="signal peptide" evidence="8">
    <location>
        <begin position="1"/>
        <end position="19"/>
    </location>
</feature>
<dbReference type="PROSITE" id="PS52011">
    <property type="entry name" value="PEPTIDASE_M2"/>
    <property type="match status" value="1"/>
</dbReference>
<keyword evidence="3 6" id="KW-1015">Disulfide bond</keyword>
<comment type="similarity">
    <text evidence="1 7">Belongs to the peptidase M2 family.</text>
</comment>
<evidence type="ECO:0000256" key="8">
    <source>
        <dbReference type="SAM" id="SignalP"/>
    </source>
</evidence>
<evidence type="ECO:0000313" key="10">
    <source>
        <dbReference type="Proteomes" id="UP000075901"/>
    </source>
</evidence>
<protein>
    <submittedName>
        <fullName evidence="9">Uncharacterized protein</fullName>
    </submittedName>
</protein>
<evidence type="ECO:0000313" key="9">
    <source>
        <dbReference type="EnsemblMetazoa" id="AMAM015536-PA"/>
    </source>
</evidence>
<sequence length="228" mass="26303">MRLYPVVLLVFGLVCCAFGGKLQASKSASEEELEARQYVEQIDEEILARRNVGTEAEWAYESNINEDNLVVKNEVAAANAVFMKEVANTLNKYDYENFSDEDLKRRIRKLTKLGYSVLPEDTFAEMLDAINRMQENYAKVKVCDYRDSSKCDLALEPEVTEIMANSRDPEELKYYWQQWYDAAGGPTREDFQKYVDLNGEAARMNSYVVDSRYRVAMLQLIDNLYGLI</sequence>
<feature type="glycosylation site" description="N-linked (GlcNAc...) asparagine" evidence="5">
    <location>
        <position position="63"/>
    </location>
</feature>
<keyword evidence="4 5" id="KW-0325">Glycoprotein</keyword>
<dbReference type="EnsemblMetazoa" id="AMAM015536-RA">
    <property type="protein sequence ID" value="AMAM015536-PA"/>
    <property type="gene ID" value="AMAM015536"/>
</dbReference>
<accession>A0A182SXP9</accession>
<dbReference type="VEuPathDB" id="VectorBase:AMAM015536"/>
<dbReference type="PANTHER" id="PTHR10514:SF44">
    <property type="entry name" value="ANGIOTENSIN-CONVERTING ENZYME-RELATED"/>
    <property type="match status" value="1"/>
</dbReference>
<keyword evidence="10" id="KW-1185">Reference proteome</keyword>
<dbReference type="GO" id="GO:0008241">
    <property type="term" value="F:peptidyl-dipeptidase activity"/>
    <property type="evidence" value="ECO:0007669"/>
    <property type="project" value="InterPro"/>
</dbReference>
<feature type="chain" id="PRO_5008136223" evidence="8">
    <location>
        <begin position="20"/>
        <end position="228"/>
    </location>
</feature>
<evidence type="ECO:0000256" key="1">
    <source>
        <dbReference type="ARBA" id="ARBA00008139"/>
    </source>
</evidence>
<reference evidence="10" key="1">
    <citation type="submission" date="2013-09" db="EMBL/GenBank/DDBJ databases">
        <title>The Genome Sequence of Anopheles maculatus species B.</title>
        <authorList>
            <consortium name="The Broad Institute Genomics Platform"/>
            <person name="Neafsey D.E."/>
            <person name="Besansky N."/>
            <person name="Howell P."/>
            <person name="Walton C."/>
            <person name="Young S.K."/>
            <person name="Zeng Q."/>
            <person name="Gargeya S."/>
            <person name="Fitzgerald M."/>
            <person name="Haas B."/>
            <person name="Abouelleil A."/>
            <person name="Allen A.W."/>
            <person name="Alvarado L."/>
            <person name="Arachchi H.M."/>
            <person name="Berlin A.M."/>
            <person name="Chapman S.B."/>
            <person name="Gainer-Dewar J."/>
            <person name="Goldberg J."/>
            <person name="Griggs A."/>
            <person name="Gujja S."/>
            <person name="Hansen M."/>
            <person name="Howarth C."/>
            <person name="Imamovic A."/>
            <person name="Ireland A."/>
            <person name="Larimer J."/>
            <person name="McCowan C."/>
            <person name="Murphy C."/>
            <person name="Pearson M."/>
            <person name="Poon T.W."/>
            <person name="Priest M."/>
            <person name="Roberts A."/>
            <person name="Saif S."/>
            <person name="Shea T."/>
            <person name="Sisk P."/>
            <person name="Sykes S."/>
            <person name="Wortman J."/>
            <person name="Nusbaum C."/>
            <person name="Birren B."/>
        </authorList>
    </citation>
    <scope>NUCLEOTIDE SEQUENCE [LARGE SCALE GENOMIC DNA]</scope>
    <source>
        <strain evidence="10">maculatus3</strain>
    </source>
</reference>
<dbReference type="InterPro" id="IPR001548">
    <property type="entry name" value="Peptidase_M2"/>
</dbReference>
<evidence type="ECO:0000256" key="4">
    <source>
        <dbReference type="ARBA" id="ARBA00023180"/>
    </source>
</evidence>
<dbReference type="PANTHER" id="PTHR10514">
    <property type="entry name" value="ANGIOTENSIN-CONVERTING ENZYME"/>
    <property type="match status" value="1"/>
</dbReference>
<evidence type="ECO:0000256" key="5">
    <source>
        <dbReference type="PIRSR" id="PIRSR601548-10"/>
    </source>
</evidence>
<organism evidence="9 10">
    <name type="scientific">Anopheles maculatus</name>
    <dbReference type="NCBI Taxonomy" id="74869"/>
    <lineage>
        <taxon>Eukaryota</taxon>
        <taxon>Metazoa</taxon>
        <taxon>Ecdysozoa</taxon>
        <taxon>Arthropoda</taxon>
        <taxon>Hexapoda</taxon>
        <taxon>Insecta</taxon>
        <taxon>Pterygota</taxon>
        <taxon>Neoptera</taxon>
        <taxon>Endopterygota</taxon>
        <taxon>Diptera</taxon>
        <taxon>Nematocera</taxon>
        <taxon>Culicoidea</taxon>
        <taxon>Culicidae</taxon>
        <taxon>Anophelinae</taxon>
        <taxon>Anopheles</taxon>
        <taxon>Anopheles maculatus group</taxon>
    </lineage>
</organism>
<feature type="disulfide bond" evidence="6 7">
    <location>
        <begin position="143"/>
        <end position="151"/>
    </location>
</feature>
<dbReference type="GO" id="GO:0005886">
    <property type="term" value="C:plasma membrane"/>
    <property type="evidence" value="ECO:0007669"/>
    <property type="project" value="TreeGrafter"/>
</dbReference>
<name>A0A182SXP9_9DIPT</name>
<evidence type="ECO:0000256" key="3">
    <source>
        <dbReference type="ARBA" id="ARBA00023157"/>
    </source>
</evidence>
<reference evidence="9" key="2">
    <citation type="submission" date="2020-05" db="UniProtKB">
        <authorList>
            <consortium name="EnsemblMetazoa"/>
        </authorList>
    </citation>
    <scope>IDENTIFICATION</scope>
    <source>
        <strain evidence="9">maculatus3</strain>
    </source>
</reference>
<dbReference type="SUPFAM" id="SSF55486">
    <property type="entry name" value="Metalloproteases ('zincins'), catalytic domain"/>
    <property type="match status" value="1"/>
</dbReference>
<dbReference type="Proteomes" id="UP000075901">
    <property type="component" value="Unassembled WGS sequence"/>
</dbReference>
<proteinExistence type="inferred from homology"/>
<evidence type="ECO:0000256" key="2">
    <source>
        <dbReference type="ARBA" id="ARBA00022729"/>
    </source>
</evidence>
<dbReference type="Pfam" id="PF01401">
    <property type="entry name" value="Peptidase_M2"/>
    <property type="match status" value="1"/>
</dbReference>
<feature type="glycosylation site" description="N-linked (GlcNAc...) (complex) asparagine" evidence="5">
    <location>
        <position position="79"/>
    </location>
</feature>
<dbReference type="AlphaFoldDB" id="A0A182SXP9"/>
<evidence type="ECO:0000256" key="6">
    <source>
        <dbReference type="PIRSR" id="PIRSR601548-4"/>
    </source>
</evidence>
<comment type="caution">
    <text evidence="7">Lacks conserved residue(s) required for the propagation of feature annotation.</text>
</comment>
<keyword evidence="2 8" id="KW-0732">Signal</keyword>
<dbReference type="GO" id="GO:0005615">
    <property type="term" value="C:extracellular space"/>
    <property type="evidence" value="ECO:0007669"/>
    <property type="project" value="TreeGrafter"/>
</dbReference>
<dbReference type="GO" id="GO:0006508">
    <property type="term" value="P:proteolysis"/>
    <property type="evidence" value="ECO:0007669"/>
    <property type="project" value="InterPro"/>
</dbReference>
<dbReference type="GO" id="GO:0008237">
    <property type="term" value="F:metallopeptidase activity"/>
    <property type="evidence" value="ECO:0007669"/>
    <property type="project" value="InterPro"/>
</dbReference>
<evidence type="ECO:0000256" key="7">
    <source>
        <dbReference type="PROSITE-ProRule" id="PRU01355"/>
    </source>
</evidence>